<keyword evidence="5" id="KW-1185">Reference proteome</keyword>
<accession>A0ABW5T7M4</accession>
<keyword evidence="1" id="KW-0238">DNA-binding</keyword>
<evidence type="ECO:0000256" key="1">
    <source>
        <dbReference type="ARBA" id="ARBA00023125"/>
    </source>
</evidence>
<dbReference type="InterPro" id="IPR001387">
    <property type="entry name" value="Cro/C1-type_HTH"/>
</dbReference>
<dbReference type="Pfam" id="PF01381">
    <property type="entry name" value="HTH_3"/>
    <property type="match status" value="1"/>
</dbReference>
<keyword evidence="2" id="KW-1133">Transmembrane helix</keyword>
<evidence type="ECO:0000256" key="2">
    <source>
        <dbReference type="SAM" id="Phobius"/>
    </source>
</evidence>
<dbReference type="Gene3D" id="1.10.260.40">
    <property type="entry name" value="lambda repressor-like DNA-binding domains"/>
    <property type="match status" value="1"/>
</dbReference>
<dbReference type="InterPro" id="IPR010982">
    <property type="entry name" value="Lambda_DNA-bd_dom_sf"/>
</dbReference>
<protein>
    <submittedName>
        <fullName evidence="4">Helix-turn-helix transcriptional regulator</fullName>
    </submittedName>
</protein>
<proteinExistence type="predicted"/>
<dbReference type="SMART" id="SM00530">
    <property type="entry name" value="HTH_XRE"/>
    <property type="match status" value="1"/>
</dbReference>
<gene>
    <name evidence="4" type="ORF">ACFSUB_17215</name>
</gene>
<organism evidence="4 5">
    <name type="scientific">Salibacterium lacus</name>
    <dbReference type="NCBI Taxonomy" id="1898109"/>
    <lineage>
        <taxon>Bacteria</taxon>
        <taxon>Bacillati</taxon>
        <taxon>Bacillota</taxon>
        <taxon>Bacilli</taxon>
        <taxon>Bacillales</taxon>
        <taxon>Bacillaceae</taxon>
    </lineage>
</organism>
<dbReference type="SUPFAM" id="SSF47413">
    <property type="entry name" value="lambda repressor-like DNA-binding domains"/>
    <property type="match status" value="1"/>
</dbReference>
<dbReference type="PANTHER" id="PTHR46558">
    <property type="entry name" value="TRACRIPTIONAL REGULATORY PROTEIN-RELATED-RELATED"/>
    <property type="match status" value="1"/>
</dbReference>
<sequence length="136" mass="15919">MNDEFGTKLKQCRMEREWTQNELAEELNVTRQAVYKWETNKGYPDLQTLIKISEIFEVTIDDLIKTDKKLQQKIKVDEDETFEELSDPGFYLGMFLVLLGIFVFEESSFLLIIGLLTIVFFTDMVKSFKTLLKSGK</sequence>
<dbReference type="Proteomes" id="UP001597520">
    <property type="component" value="Unassembled WGS sequence"/>
</dbReference>
<dbReference type="RefSeq" id="WP_380714515.1">
    <property type="nucleotide sequence ID" value="NZ_JBHUML010000006.1"/>
</dbReference>
<evidence type="ECO:0000259" key="3">
    <source>
        <dbReference type="PROSITE" id="PS50943"/>
    </source>
</evidence>
<evidence type="ECO:0000313" key="4">
    <source>
        <dbReference type="EMBL" id="MFD2707194.1"/>
    </source>
</evidence>
<feature type="domain" description="HTH cro/C1-type" evidence="3">
    <location>
        <begin position="9"/>
        <end position="63"/>
    </location>
</feature>
<keyword evidence="2" id="KW-0812">Transmembrane</keyword>
<reference evidence="5" key="1">
    <citation type="journal article" date="2019" name="Int. J. Syst. Evol. Microbiol.">
        <title>The Global Catalogue of Microorganisms (GCM) 10K type strain sequencing project: providing services to taxonomists for standard genome sequencing and annotation.</title>
        <authorList>
            <consortium name="The Broad Institute Genomics Platform"/>
            <consortium name="The Broad Institute Genome Sequencing Center for Infectious Disease"/>
            <person name="Wu L."/>
            <person name="Ma J."/>
        </authorList>
    </citation>
    <scope>NUCLEOTIDE SEQUENCE [LARGE SCALE GENOMIC DNA]</scope>
    <source>
        <strain evidence="5">KCTC 33792</strain>
    </source>
</reference>
<name>A0ABW5T7M4_9BACI</name>
<dbReference type="PROSITE" id="PS50943">
    <property type="entry name" value="HTH_CROC1"/>
    <property type="match status" value="1"/>
</dbReference>
<dbReference type="EMBL" id="JBHUML010000006">
    <property type="protein sequence ID" value="MFD2707194.1"/>
    <property type="molecule type" value="Genomic_DNA"/>
</dbReference>
<dbReference type="PANTHER" id="PTHR46558:SF15">
    <property type="entry name" value="HELIX-TURN-HELIX DOMAIN PROTEIN"/>
    <property type="match status" value="1"/>
</dbReference>
<evidence type="ECO:0000313" key="5">
    <source>
        <dbReference type="Proteomes" id="UP001597520"/>
    </source>
</evidence>
<feature type="transmembrane region" description="Helical" evidence="2">
    <location>
        <begin position="90"/>
        <end position="121"/>
    </location>
</feature>
<comment type="caution">
    <text evidence="4">The sequence shown here is derived from an EMBL/GenBank/DDBJ whole genome shotgun (WGS) entry which is preliminary data.</text>
</comment>
<keyword evidence="2" id="KW-0472">Membrane</keyword>
<dbReference type="CDD" id="cd00093">
    <property type="entry name" value="HTH_XRE"/>
    <property type="match status" value="1"/>
</dbReference>